<proteinExistence type="predicted"/>
<sequence>MGIPVGCLLRAFRCLNVPRGHGCSGDPDGLNSECFQWVDMLLMYKHRTSNGQMPRVPTVWLVLVQVVSAMSVWPGGGSRRQDRHNSRAGSAGGLKSCSGSVARASTTGPDCGLLGLHSGERQHNGDGGRSIRFPGSIFIRSCSSRLYTAIGSFPPILKMCGSSRLVDRCYISRFWSDLIWSNVNRPVRRWPDLV</sequence>
<reference evidence="1" key="1">
    <citation type="submission" date="2023-07" db="EMBL/GenBank/DDBJ databases">
        <title>draft genome sequence of fig (Ficus carica).</title>
        <authorList>
            <person name="Takahashi T."/>
            <person name="Nishimura K."/>
        </authorList>
    </citation>
    <scope>NUCLEOTIDE SEQUENCE</scope>
</reference>
<keyword evidence="2" id="KW-1185">Reference proteome</keyword>
<dbReference type="AlphaFoldDB" id="A0AA88DZK9"/>
<evidence type="ECO:0000313" key="1">
    <source>
        <dbReference type="EMBL" id="GMN65277.1"/>
    </source>
</evidence>
<organism evidence="1 2">
    <name type="scientific">Ficus carica</name>
    <name type="common">Common fig</name>
    <dbReference type="NCBI Taxonomy" id="3494"/>
    <lineage>
        <taxon>Eukaryota</taxon>
        <taxon>Viridiplantae</taxon>
        <taxon>Streptophyta</taxon>
        <taxon>Embryophyta</taxon>
        <taxon>Tracheophyta</taxon>
        <taxon>Spermatophyta</taxon>
        <taxon>Magnoliopsida</taxon>
        <taxon>eudicotyledons</taxon>
        <taxon>Gunneridae</taxon>
        <taxon>Pentapetalae</taxon>
        <taxon>rosids</taxon>
        <taxon>fabids</taxon>
        <taxon>Rosales</taxon>
        <taxon>Moraceae</taxon>
        <taxon>Ficeae</taxon>
        <taxon>Ficus</taxon>
    </lineage>
</organism>
<gene>
    <name evidence="1" type="ORF">TIFTF001_034336</name>
</gene>
<comment type="caution">
    <text evidence="1">The sequence shown here is derived from an EMBL/GenBank/DDBJ whole genome shotgun (WGS) entry which is preliminary data.</text>
</comment>
<dbReference type="EMBL" id="BTGU01000223">
    <property type="protein sequence ID" value="GMN65277.1"/>
    <property type="molecule type" value="Genomic_DNA"/>
</dbReference>
<accession>A0AA88DZK9</accession>
<dbReference type="Proteomes" id="UP001187192">
    <property type="component" value="Unassembled WGS sequence"/>
</dbReference>
<evidence type="ECO:0000313" key="2">
    <source>
        <dbReference type="Proteomes" id="UP001187192"/>
    </source>
</evidence>
<protein>
    <submittedName>
        <fullName evidence="1">Uncharacterized protein</fullName>
    </submittedName>
</protein>
<name>A0AA88DZK9_FICCA</name>